<organism evidence="3 4">
    <name type="scientific">Kaistia hirudinis</name>
    <dbReference type="NCBI Taxonomy" id="1293440"/>
    <lineage>
        <taxon>Bacteria</taxon>
        <taxon>Pseudomonadati</taxon>
        <taxon>Pseudomonadota</taxon>
        <taxon>Alphaproteobacteria</taxon>
        <taxon>Hyphomicrobiales</taxon>
        <taxon>Kaistiaceae</taxon>
        <taxon>Kaistia</taxon>
    </lineage>
</organism>
<evidence type="ECO:0000256" key="1">
    <source>
        <dbReference type="SAM" id="Phobius"/>
    </source>
</evidence>
<proteinExistence type="predicted"/>
<feature type="transmembrane region" description="Helical" evidence="1">
    <location>
        <begin position="149"/>
        <end position="168"/>
    </location>
</feature>
<dbReference type="GO" id="GO:0016747">
    <property type="term" value="F:acyltransferase activity, transferring groups other than amino-acyl groups"/>
    <property type="evidence" value="ECO:0007669"/>
    <property type="project" value="InterPro"/>
</dbReference>
<dbReference type="AlphaFoldDB" id="A0A840AM05"/>
<evidence type="ECO:0000313" key="4">
    <source>
        <dbReference type="Proteomes" id="UP000553963"/>
    </source>
</evidence>
<accession>A0A840AM05</accession>
<keyword evidence="1" id="KW-0812">Transmembrane</keyword>
<keyword evidence="1" id="KW-0472">Membrane</keyword>
<dbReference type="GO" id="GO:0016020">
    <property type="term" value="C:membrane"/>
    <property type="evidence" value="ECO:0007669"/>
    <property type="project" value="TreeGrafter"/>
</dbReference>
<dbReference type="InterPro" id="IPR002656">
    <property type="entry name" value="Acyl_transf_3_dom"/>
</dbReference>
<feature type="transmembrane region" description="Helical" evidence="1">
    <location>
        <begin position="12"/>
        <end position="33"/>
    </location>
</feature>
<feature type="transmembrane region" description="Helical" evidence="1">
    <location>
        <begin position="267"/>
        <end position="288"/>
    </location>
</feature>
<dbReference type="Proteomes" id="UP000553963">
    <property type="component" value="Unassembled WGS sequence"/>
</dbReference>
<dbReference type="PANTHER" id="PTHR23028">
    <property type="entry name" value="ACETYLTRANSFERASE"/>
    <property type="match status" value="1"/>
</dbReference>
<feature type="transmembrane region" description="Helical" evidence="1">
    <location>
        <begin position="351"/>
        <end position="371"/>
    </location>
</feature>
<feature type="transmembrane region" description="Helical" evidence="1">
    <location>
        <begin position="173"/>
        <end position="191"/>
    </location>
</feature>
<keyword evidence="4" id="KW-1185">Reference proteome</keyword>
<comment type="caution">
    <text evidence="3">The sequence shown here is derived from an EMBL/GenBank/DDBJ whole genome shotgun (WGS) entry which is preliminary data.</text>
</comment>
<evidence type="ECO:0000313" key="3">
    <source>
        <dbReference type="EMBL" id="MBB3929575.1"/>
    </source>
</evidence>
<keyword evidence="1" id="KW-1133">Transmembrane helix</keyword>
<dbReference type="PANTHER" id="PTHR23028:SF131">
    <property type="entry name" value="BLR2367 PROTEIN"/>
    <property type="match status" value="1"/>
</dbReference>
<sequence length="415" mass="45268">MRAFASCNRHFAALDGWRGFCATMVALFHLEAYSHFRMLGIVRNAYLFVDFFFVLSGFVIAANYARDLREGFGTGRFMLLRLGRLYPLHLATLAFLVALECLPFVLHRLAPGSVPFSTQDRGIGSLVVNLLMLQATGIDRSLTWNFPSWSVSAELWTYLLFALVASALPASRLVRLLALVALAAPIILGFVSPRNMDATYDFGLIRAIGGFSAGVIGYALYQRFIGVDGGPPVSRTSWTGVEIGCVILVAVFVSVVGTSTLSLLGPAVFLLAVLIFSAEGGAVSALLRSRPALRLGVLSYSIYMVHVPVLRVLMMTIHTLERTLGVTLTTSQIVDGQRATLIGQAHWQGDLVTIGFLAAVVAIASFTYTFVETPARRWSRGLVERHLPVRMKARFEARDPALPEPQPARSDRSAA</sequence>
<name>A0A840AM05_9HYPH</name>
<reference evidence="3 4" key="1">
    <citation type="submission" date="2020-08" db="EMBL/GenBank/DDBJ databases">
        <title>Genomic Encyclopedia of Type Strains, Phase IV (KMG-IV): sequencing the most valuable type-strain genomes for metagenomic binning, comparative biology and taxonomic classification.</title>
        <authorList>
            <person name="Goeker M."/>
        </authorList>
    </citation>
    <scope>NUCLEOTIDE SEQUENCE [LARGE SCALE GENOMIC DNA]</scope>
    <source>
        <strain evidence="3 4">DSM 25966</strain>
    </source>
</reference>
<feature type="domain" description="Acyltransferase 3" evidence="2">
    <location>
        <begin position="12"/>
        <end position="328"/>
    </location>
</feature>
<feature type="transmembrane region" description="Helical" evidence="1">
    <location>
        <begin position="86"/>
        <end position="106"/>
    </location>
</feature>
<dbReference type="InterPro" id="IPR050879">
    <property type="entry name" value="Acyltransferase_3"/>
</dbReference>
<gene>
    <name evidence="3" type="ORF">GGR25_000594</name>
</gene>
<protein>
    <submittedName>
        <fullName evidence="3">Peptidoglycan/LPS O-acetylase OafA/YrhL</fullName>
    </submittedName>
</protein>
<feature type="transmembrane region" description="Helical" evidence="1">
    <location>
        <begin position="203"/>
        <end position="221"/>
    </location>
</feature>
<dbReference type="GO" id="GO:0000271">
    <property type="term" value="P:polysaccharide biosynthetic process"/>
    <property type="evidence" value="ECO:0007669"/>
    <property type="project" value="TreeGrafter"/>
</dbReference>
<feature type="transmembrane region" description="Helical" evidence="1">
    <location>
        <begin position="45"/>
        <end position="65"/>
    </location>
</feature>
<evidence type="ECO:0000259" key="2">
    <source>
        <dbReference type="Pfam" id="PF01757"/>
    </source>
</evidence>
<feature type="transmembrane region" description="Helical" evidence="1">
    <location>
        <begin position="300"/>
        <end position="320"/>
    </location>
</feature>
<dbReference type="EMBL" id="JACIDS010000001">
    <property type="protein sequence ID" value="MBB3929575.1"/>
    <property type="molecule type" value="Genomic_DNA"/>
</dbReference>
<dbReference type="RefSeq" id="WP_183397218.1">
    <property type="nucleotide sequence ID" value="NZ_JACIDS010000001.1"/>
</dbReference>
<feature type="transmembrane region" description="Helical" evidence="1">
    <location>
        <begin position="241"/>
        <end position="261"/>
    </location>
</feature>
<dbReference type="Pfam" id="PF01757">
    <property type="entry name" value="Acyl_transf_3"/>
    <property type="match status" value="1"/>
</dbReference>